<keyword evidence="1" id="KW-0732">Signal</keyword>
<feature type="signal peptide" evidence="1">
    <location>
        <begin position="1"/>
        <end position="28"/>
    </location>
</feature>
<sequence length="143" mass="14900">MLKSPLIKPIAIAVAMISGSFLALPAHAAPNDTGGFSVAVTVPVICDLEATDFIIDQTTNIITGQVQEYCNSSRGFHVLANHRPLLSGEQVDLTYGGVASQLATNGFSSVAFRAGARFGYVPITIHANNVEGPIALSFAVTAL</sequence>
<dbReference type="RefSeq" id="WP_176277865.1">
    <property type="nucleotide sequence ID" value="NZ_JABWMH010000001.1"/>
</dbReference>
<name>A0ABX2MXV2_9SPHN</name>
<comment type="caution">
    <text evidence="2">The sequence shown here is derived from an EMBL/GenBank/DDBJ whole genome shotgun (WGS) entry which is preliminary data.</text>
</comment>
<feature type="chain" id="PRO_5047386913" description="DUF4402 domain-containing protein" evidence="1">
    <location>
        <begin position="29"/>
        <end position="143"/>
    </location>
</feature>
<reference evidence="2 3" key="1">
    <citation type="submission" date="2020-06" db="EMBL/GenBank/DDBJ databases">
        <authorList>
            <person name="Kim S.-J."/>
            <person name="Park S.-J."/>
        </authorList>
    </citation>
    <scope>NUCLEOTIDE SEQUENCE [LARGE SCALE GENOMIC DNA]</scope>
    <source>
        <strain evidence="2 3">SW-151</strain>
    </source>
</reference>
<evidence type="ECO:0008006" key="4">
    <source>
        <dbReference type="Google" id="ProtNLM"/>
    </source>
</evidence>
<dbReference type="EMBL" id="JABWMH010000001">
    <property type="protein sequence ID" value="NVD26284.1"/>
    <property type="molecule type" value="Genomic_DNA"/>
</dbReference>
<gene>
    <name evidence="2" type="ORF">HUO14_00030</name>
</gene>
<keyword evidence="3" id="KW-1185">Reference proteome</keyword>
<protein>
    <recommendedName>
        <fullName evidence="4">DUF4402 domain-containing protein</fullName>
    </recommendedName>
</protein>
<evidence type="ECO:0000256" key="1">
    <source>
        <dbReference type="SAM" id="SignalP"/>
    </source>
</evidence>
<dbReference type="Proteomes" id="UP000652427">
    <property type="component" value="Unassembled WGS sequence"/>
</dbReference>
<evidence type="ECO:0000313" key="2">
    <source>
        <dbReference type="EMBL" id="NVD26284.1"/>
    </source>
</evidence>
<organism evidence="2 3">
    <name type="scientific">Parasphingorhabdus flavimaris</name>
    <dbReference type="NCBI Taxonomy" id="266812"/>
    <lineage>
        <taxon>Bacteria</taxon>
        <taxon>Pseudomonadati</taxon>
        <taxon>Pseudomonadota</taxon>
        <taxon>Alphaproteobacteria</taxon>
        <taxon>Sphingomonadales</taxon>
        <taxon>Sphingomonadaceae</taxon>
        <taxon>Parasphingorhabdus</taxon>
    </lineage>
</organism>
<proteinExistence type="predicted"/>
<accession>A0ABX2MXV2</accession>
<evidence type="ECO:0000313" key="3">
    <source>
        <dbReference type="Proteomes" id="UP000652427"/>
    </source>
</evidence>